<feature type="domain" description="Helicase C-terminal" evidence="8">
    <location>
        <begin position="1"/>
        <end position="134"/>
    </location>
</feature>
<dbReference type="EnsemblMetazoa" id="CLYHEMT009483.1">
    <property type="protein sequence ID" value="CLYHEMP009483.1"/>
    <property type="gene ID" value="CLYHEMG009483"/>
</dbReference>
<proteinExistence type="inferred from homology"/>
<organism evidence="9 10">
    <name type="scientific">Clytia hemisphaerica</name>
    <dbReference type="NCBI Taxonomy" id="252671"/>
    <lineage>
        <taxon>Eukaryota</taxon>
        <taxon>Metazoa</taxon>
        <taxon>Cnidaria</taxon>
        <taxon>Hydrozoa</taxon>
        <taxon>Hydroidolina</taxon>
        <taxon>Leptothecata</taxon>
        <taxon>Obeliida</taxon>
        <taxon>Clytiidae</taxon>
        <taxon>Clytia</taxon>
    </lineage>
</organism>
<keyword evidence="4" id="KW-0539">Nucleus</keyword>
<reference evidence="9" key="1">
    <citation type="submission" date="2021-01" db="UniProtKB">
        <authorList>
            <consortium name="EnsemblMetazoa"/>
        </authorList>
    </citation>
    <scope>IDENTIFICATION</scope>
</reference>
<protein>
    <recommendedName>
        <fullName evidence="6">DNA 3'-5' helicase</fullName>
        <ecNumber evidence="6">5.6.2.4</ecNumber>
    </recommendedName>
    <alternativeName>
        <fullName evidence="7">DNA 3'-5' helicase BLM</fullName>
    </alternativeName>
</protein>
<dbReference type="InterPro" id="IPR001650">
    <property type="entry name" value="Helicase_C-like"/>
</dbReference>
<dbReference type="GO" id="GO:0005694">
    <property type="term" value="C:chromosome"/>
    <property type="evidence" value="ECO:0007669"/>
    <property type="project" value="TreeGrafter"/>
</dbReference>
<name>A0A7M5VDP9_9CNID</name>
<dbReference type="PANTHER" id="PTHR13710">
    <property type="entry name" value="DNA HELICASE RECQ FAMILY MEMBER"/>
    <property type="match status" value="1"/>
</dbReference>
<dbReference type="OrthoDB" id="5988705at2759"/>
<keyword evidence="10" id="KW-1185">Reference proteome</keyword>
<dbReference type="GO" id="GO:0000724">
    <property type="term" value="P:double-strand break repair via homologous recombination"/>
    <property type="evidence" value="ECO:0007669"/>
    <property type="project" value="TreeGrafter"/>
</dbReference>
<accession>A0A7M5VDP9</accession>
<keyword evidence="3" id="KW-0413">Isomerase</keyword>
<comment type="similarity">
    <text evidence="1">Belongs to the helicase family. RecQ subfamily.</text>
</comment>
<evidence type="ECO:0000256" key="6">
    <source>
        <dbReference type="ARBA" id="ARBA00034808"/>
    </source>
</evidence>
<evidence type="ECO:0000256" key="1">
    <source>
        <dbReference type="ARBA" id="ARBA00005446"/>
    </source>
</evidence>
<keyword evidence="2" id="KW-0238">DNA-binding</keyword>
<dbReference type="GO" id="GO:0005737">
    <property type="term" value="C:cytoplasm"/>
    <property type="evidence" value="ECO:0007669"/>
    <property type="project" value="TreeGrafter"/>
</dbReference>
<evidence type="ECO:0000313" key="10">
    <source>
        <dbReference type="Proteomes" id="UP000594262"/>
    </source>
</evidence>
<dbReference type="InterPro" id="IPR027417">
    <property type="entry name" value="P-loop_NTPase"/>
</dbReference>
<dbReference type="AlphaFoldDB" id="A0A7M5VDP9"/>
<evidence type="ECO:0000256" key="2">
    <source>
        <dbReference type="ARBA" id="ARBA00023125"/>
    </source>
</evidence>
<evidence type="ECO:0000313" key="9">
    <source>
        <dbReference type="EnsemblMetazoa" id="CLYHEMP009483.1"/>
    </source>
</evidence>
<dbReference type="GO" id="GO:0003677">
    <property type="term" value="F:DNA binding"/>
    <property type="evidence" value="ECO:0007669"/>
    <property type="project" value="UniProtKB-KW"/>
</dbReference>
<dbReference type="Proteomes" id="UP000594262">
    <property type="component" value="Unplaced"/>
</dbReference>
<dbReference type="GO" id="GO:0043138">
    <property type="term" value="F:3'-5' DNA helicase activity"/>
    <property type="evidence" value="ECO:0007669"/>
    <property type="project" value="UniProtKB-EC"/>
</dbReference>
<evidence type="ECO:0000256" key="4">
    <source>
        <dbReference type="ARBA" id="ARBA00023242"/>
    </source>
</evidence>
<dbReference type="PANTHER" id="PTHR13710:SF153">
    <property type="entry name" value="RECQ-LIKE DNA HELICASE BLM"/>
    <property type="match status" value="1"/>
</dbReference>
<dbReference type="Gene3D" id="3.40.50.300">
    <property type="entry name" value="P-loop containing nucleotide triphosphate hydrolases"/>
    <property type="match status" value="1"/>
</dbReference>
<dbReference type="GO" id="GO:0009378">
    <property type="term" value="F:four-way junction helicase activity"/>
    <property type="evidence" value="ECO:0007669"/>
    <property type="project" value="TreeGrafter"/>
</dbReference>
<dbReference type="PROSITE" id="PS51194">
    <property type="entry name" value="HELICASE_CTER"/>
    <property type="match status" value="1"/>
</dbReference>
<dbReference type="EC" id="5.6.2.4" evidence="6"/>
<evidence type="ECO:0000259" key="8">
    <source>
        <dbReference type="PROSITE" id="PS51194"/>
    </source>
</evidence>
<sequence>STYDERPFAMFHRTTRPEIKERIIKAFQDPDGMVRILIATIAFGMGIDCKNLHRIIHFGVPSDLDSYFQESGRAGRDGAQCSALLLLYPRCITRYVKKDIRDYVTNTQRCRREIFLEVYDSKPSTIQPKHTCCDFCHQKCECGNCESPDFLVDLLQSRDEIELPDNELINDEVEEQVECREGESESEPEI</sequence>
<evidence type="ECO:0000256" key="7">
    <source>
        <dbReference type="ARBA" id="ARBA00044542"/>
    </source>
</evidence>
<comment type="catalytic activity">
    <reaction evidence="5">
        <text>Couples ATP hydrolysis with the unwinding of duplex DNA by translocating in the 3'-5' direction.</text>
        <dbReference type="EC" id="5.6.2.4"/>
    </reaction>
</comment>
<dbReference type="GO" id="GO:0005634">
    <property type="term" value="C:nucleus"/>
    <property type="evidence" value="ECO:0007669"/>
    <property type="project" value="TreeGrafter"/>
</dbReference>
<dbReference type="SMART" id="SM00490">
    <property type="entry name" value="HELICc"/>
    <property type="match status" value="1"/>
</dbReference>
<evidence type="ECO:0000256" key="5">
    <source>
        <dbReference type="ARBA" id="ARBA00034617"/>
    </source>
</evidence>
<dbReference type="SUPFAM" id="SSF52540">
    <property type="entry name" value="P-loop containing nucleoside triphosphate hydrolases"/>
    <property type="match status" value="1"/>
</dbReference>
<dbReference type="Pfam" id="PF00271">
    <property type="entry name" value="Helicase_C"/>
    <property type="match status" value="1"/>
</dbReference>
<evidence type="ECO:0000256" key="3">
    <source>
        <dbReference type="ARBA" id="ARBA00023235"/>
    </source>
</evidence>